<reference evidence="1" key="1">
    <citation type="submission" date="2020-07" db="EMBL/GenBank/DDBJ databases">
        <title>Multicomponent nature underlies the extraordinary mechanical properties of spider dragline silk.</title>
        <authorList>
            <person name="Kono N."/>
            <person name="Nakamura H."/>
            <person name="Mori M."/>
            <person name="Yoshida Y."/>
            <person name="Ohtoshi R."/>
            <person name="Malay A.D."/>
            <person name="Moran D.A.P."/>
            <person name="Tomita M."/>
            <person name="Numata K."/>
            <person name="Arakawa K."/>
        </authorList>
    </citation>
    <scope>NUCLEOTIDE SEQUENCE</scope>
</reference>
<protein>
    <submittedName>
        <fullName evidence="1">Uncharacterized protein</fullName>
    </submittedName>
</protein>
<dbReference type="Proteomes" id="UP000887116">
    <property type="component" value="Unassembled WGS sequence"/>
</dbReference>
<organism evidence="1 2">
    <name type="scientific">Trichonephila clavata</name>
    <name type="common">Joro spider</name>
    <name type="synonym">Nephila clavata</name>
    <dbReference type="NCBI Taxonomy" id="2740835"/>
    <lineage>
        <taxon>Eukaryota</taxon>
        <taxon>Metazoa</taxon>
        <taxon>Ecdysozoa</taxon>
        <taxon>Arthropoda</taxon>
        <taxon>Chelicerata</taxon>
        <taxon>Arachnida</taxon>
        <taxon>Araneae</taxon>
        <taxon>Araneomorphae</taxon>
        <taxon>Entelegynae</taxon>
        <taxon>Araneoidea</taxon>
        <taxon>Nephilidae</taxon>
        <taxon>Trichonephila</taxon>
    </lineage>
</organism>
<dbReference type="AlphaFoldDB" id="A0A8X6HVB3"/>
<dbReference type="EMBL" id="BMAO01004258">
    <property type="protein sequence ID" value="GFQ93459.1"/>
    <property type="molecule type" value="Genomic_DNA"/>
</dbReference>
<evidence type="ECO:0000313" key="1">
    <source>
        <dbReference type="EMBL" id="GFQ93459.1"/>
    </source>
</evidence>
<proteinExistence type="predicted"/>
<gene>
    <name evidence="1" type="primary">NCL1_57574</name>
    <name evidence="1" type="ORF">TNCT_76911</name>
</gene>
<evidence type="ECO:0000313" key="2">
    <source>
        <dbReference type="Proteomes" id="UP000887116"/>
    </source>
</evidence>
<accession>A0A8X6HVB3</accession>
<keyword evidence="2" id="KW-1185">Reference proteome</keyword>
<sequence length="79" mass="8792">MTDFPAVVYIKASRLDNSAPKLEDINELNVENPKKKIKVGKVFTIEKDNESLKVYNGAGTTLQWALEHFRGMVVGPEAS</sequence>
<name>A0A8X6HVB3_TRICU</name>
<comment type="caution">
    <text evidence="1">The sequence shown here is derived from an EMBL/GenBank/DDBJ whole genome shotgun (WGS) entry which is preliminary data.</text>
</comment>